<reference evidence="1" key="1">
    <citation type="journal article" date="2021" name="Nat. Commun.">
        <title>Genetic determinants of endophytism in the Arabidopsis root mycobiome.</title>
        <authorList>
            <person name="Mesny F."/>
            <person name="Miyauchi S."/>
            <person name="Thiergart T."/>
            <person name="Pickel B."/>
            <person name="Atanasova L."/>
            <person name="Karlsson M."/>
            <person name="Huettel B."/>
            <person name="Barry K.W."/>
            <person name="Haridas S."/>
            <person name="Chen C."/>
            <person name="Bauer D."/>
            <person name="Andreopoulos W."/>
            <person name="Pangilinan J."/>
            <person name="LaButti K."/>
            <person name="Riley R."/>
            <person name="Lipzen A."/>
            <person name="Clum A."/>
            <person name="Drula E."/>
            <person name="Henrissat B."/>
            <person name="Kohler A."/>
            <person name="Grigoriev I.V."/>
            <person name="Martin F.M."/>
            <person name="Hacquard S."/>
        </authorList>
    </citation>
    <scope>NUCLEOTIDE SEQUENCE</scope>
    <source>
        <strain evidence="1">MPI-CAGE-CH-0235</strain>
    </source>
</reference>
<dbReference type="EMBL" id="JAGPNK010000013">
    <property type="protein sequence ID" value="KAH7309871.1"/>
    <property type="molecule type" value="Genomic_DNA"/>
</dbReference>
<name>A0A8K0WMS4_9HYPO</name>
<evidence type="ECO:0000313" key="1">
    <source>
        <dbReference type="EMBL" id="KAH7309871.1"/>
    </source>
</evidence>
<dbReference type="AlphaFoldDB" id="A0A8K0WMS4"/>
<keyword evidence="2" id="KW-1185">Reference proteome</keyword>
<proteinExistence type="predicted"/>
<dbReference type="InterPro" id="IPR054208">
    <property type="entry name" value="DUF6914"/>
</dbReference>
<evidence type="ECO:0000313" key="2">
    <source>
        <dbReference type="Proteomes" id="UP000813444"/>
    </source>
</evidence>
<accession>A0A8K0WMS4</accession>
<organism evidence="1 2">
    <name type="scientific">Stachybotrys elegans</name>
    <dbReference type="NCBI Taxonomy" id="80388"/>
    <lineage>
        <taxon>Eukaryota</taxon>
        <taxon>Fungi</taxon>
        <taxon>Dikarya</taxon>
        <taxon>Ascomycota</taxon>
        <taxon>Pezizomycotina</taxon>
        <taxon>Sordariomycetes</taxon>
        <taxon>Hypocreomycetidae</taxon>
        <taxon>Hypocreales</taxon>
        <taxon>Stachybotryaceae</taxon>
        <taxon>Stachybotrys</taxon>
    </lineage>
</organism>
<gene>
    <name evidence="1" type="ORF">B0I35DRAFT_379516</name>
</gene>
<protein>
    <submittedName>
        <fullName evidence="1">Uncharacterized protein</fullName>
    </submittedName>
</protein>
<comment type="caution">
    <text evidence="1">The sequence shown here is derived from an EMBL/GenBank/DDBJ whole genome shotgun (WGS) entry which is preliminary data.</text>
</comment>
<dbReference type="Pfam" id="PF21858">
    <property type="entry name" value="DUF6914"/>
    <property type="match status" value="1"/>
</dbReference>
<dbReference type="Proteomes" id="UP000813444">
    <property type="component" value="Unassembled WGS sequence"/>
</dbReference>
<dbReference type="OrthoDB" id="4924482at2759"/>
<sequence length="173" mass="19999">MARLVALALYHRDSHSEGHARQAFGYSAYHWAIIATPEASKGHDYYIFDATDRSDIDPVTFRLNNPTMGWWFRVQRNVDPNDKLLGQMIIGRIAEDVSLDHLTTILQQVPLPTKNTYPQQDCVTWAMNAIRVLQEHGWVRDLNLKHCKDQALAYADDRMKGESSHTIYYQPRN</sequence>